<gene>
    <name evidence="1" type="ORF">PILCRDRAFT_817601</name>
</gene>
<dbReference type="HOGENOM" id="CLU_123440_0_0_1"/>
<accession>A0A0C3BEQ8</accession>
<protein>
    <submittedName>
        <fullName evidence="1">Uncharacterized protein</fullName>
    </submittedName>
</protein>
<proteinExistence type="predicted"/>
<keyword evidence="2" id="KW-1185">Reference proteome</keyword>
<organism evidence="1 2">
    <name type="scientific">Piloderma croceum (strain F 1598)</name>
    <dbReference type="NCBI Taxonomy" id="765440"/>
    <lineage>
        <taxon>Eukaryota</taxon>
        <taxon>Fungi</taxon>
        <taxon>Dikarya</taxon>
        <taxon>Basidiomycota</taxon>
        <taxon>Agaricomycotina</taxon>
        <taxon>Agaricomycetes</taxon>
        <taxon>Agaricomycetidae</taxon>
        <taxon>Atheliales</taxon>
        <taxon>Atheliaceae</taxon>
        <taxon>Piloderma</taxon>
    </lineage>
</organism>
<reference evidence="1 2" key="1">
    <citation type="submission" date="2014-04" db="EMBL/GenBank/DDBJ databases">
        <authorList>
            <consortium name="DOE Joint Genome Institute"/>
            <person name="Kuo A."/>
            <person name="Tarkka M."/>
            <person name="Buscot F."/>
            <person name="Kohler A."/>
            <person name="Nagy L.G."/>
            <person name="Floudas D."/>
            <person name="Copeland A."/>
            <person name="Barry K.W."/>
            <person name="Cichocki N."/>
            <person name="Veneault-Fourrey C."/>
            <person name="LaButti K."/>
            <person name="Lindquist E.A."/>
            <person name="Lipzen A."/>
            <person name="Lundell T."/>
            <person name="Morin E."/>
            <person name="Murat C."/>
            <person name="Sun H."/>
            <person name="Tunlid A."/>
            <person name="Henrissat B."/>
            <person name="Grigoriev I.V."/>
            <person name="Hibbett D.S."/>
            <person name="Martin F."/>
            <person name="Nordberg H.P."/>
            <person name="Cantor M.N."/>
            <person name="Hua S.X."/>
        </authorList>
    </citation>
    <scope>NUCLEOTIDE SEQUENCE [LARGE SCALE GENOMIC DNA]</scope>
    <source>
        <strain evidence="1 2">F 1598</strain>
    </source>
</reference>
<dbReference type="OrthoDB" id="265717at2759"/>
<dbReference type="InParanoid" id="A0A0C3BEQ8"/>
<dbReference type="Proteomes" id="UP000054166">
    <property type="component" value="Unassembled WGS sequence"/>
</dbReference>
<reference evidence="2" key="2">
    <citation type="submission" date="2015-01" db="EMBL/GenBank/DDBJ databases">
        <title>Evolutionary Origins and Diversification of the Mycorrhizal Mutualists.</title>
        <authorList>
            <consortium name="DOE Joint Genome Institute"/>
            <consortium name="Mycorrhizal Genomics Consortium"/>
            <person name="Kohler A."/>
            <person name="Kuo A."/>
            <person name="Nagy L.G."/>
            <person name="Floudas D."/>
            <person name="Copeland A."/>
            <person name="Barry K.W."/>
            <person name="Cichocki N."/>
            <person name="Veneault-Fourrey C."/>
            <person name="LaButti K."/>
            <person name="Lindquist E.A."/>
            <person name="Lipzen A."/>
            <person name="Lundell T."/>
            <person name="Morin E."/>
            <person name="Murat C."/>
            <person name="Riley R."/>
            <person name="Ohm R."/>
            <person name="Sun H."/>
            <person name="Tunlid A."/>
            <person name="Henrissat B."/>
            <person name="Grigoriev I.V."/>
            <person name="Hibbett D.S."/>
            <person name="Martin F."/>
        </authorList>
    </citation>
    <scope>NUCLEOTIDE SEQUENCE [LARGE SCALE GENOMIC DNA]</scope>
    <source>
        <strain evidence="2">F 1598</strain>
    </source>
</reference>
<evidence type="ECO:0000313" key="1">
    <source>
        <dbReference type="EMBL" id="KIM84803.1"/>
    </source>
</evidence>
<evidence type="ECO:0000313" key="2">
    <source>
        <dbReference type="Proteomes" id="UP000054166"/>
    </source>
</evidence>
<dbReference type="EMBL" id="KN832986">
    <property type="protein sequence ID" value="KIM84803.1"/>
    <property type="molecule type" value="Genomic_DNA"/>
</dbReference>
<dbReference type="AlphaFoldDB" id="A0A0C3BEQ8"/>
<dbReference type="STRING" id="765440.A0A0C3BEQ8"/>
<name>A0A0C3BEQ8_PILCF</name>
<sequence length="139" mass="16104">MGVDCGFDMVPFFAKGDSNDGWERFLDDVLKEFKDDPVVVPGELEIIFQVGEFPVLPRAGYAFRRFSSKVSGSCGASERYIIRVYRIGCRHFGDRIQWWHEMCDESGHYGWDEVYDARKEYIKSAHAGTEKEYNRSLNL</sequence>